<sequence length="878" mass="96696">MDANMSLNALGYEKVDQLMTPDEGNNEEPTVDARQGEHQALEESELVNFEATLEETEVQGRTQDRAGNGDEGYQQENRQTGVNGEESDAAHQSAEYEGKTNGRDTIHHSLGTESPSHLTIHIQPFTERPDHAPPTTMTSRGVEGGTLTTALSNVSHAYSPMSDSNINLQNIAAAAREYVADPDAAGYTQYKDASQLPTRRQNVACDACRARKVKCVRKPMAEQGTPCTSIYVTQVNSSRKGKTGKESSSFGSNGAIPTGINLSAASGNSNGPSSVTGLSMVDLNGGSPHVTPGVELGVRMVDADAGRPAKRARIGGEKNGEPSHSAAPELDLPNLLLYMFSPTPVTHNYFGYTDRPRRPKEACWPIAPTAEGPPTKAHLKLMTESMRVDLATDLVETYFQICHIRAPLLDPDNFRRRFTNPHGVEGPPSPSIIACVLAWGAKFSEHPLIVADREACSAELQGGRKRSRLAQMMACRAQEVLETNKVFRTPTLENLQACLMMISLGGPDQYRFWHCASVELCLSLGYNKRTVVTKQLSPKERGPAGFAFWFTFWQDACASMIARDSPRMQDDDHDLEVSQFYEINADHHPIGGLSQEWHSSVSSLCRICRSVARGLYLPKCERLGVPMSTVKTLADSLRMWRTEYLAKVGVPTVWPESWDFVAAVTACSSDLMYHAMWVVLAQTLDESGIYELRQIERGDAFGSSVELQQTRMDGEALRQKINDEALHGALRISALASVLTTNSYLRLDPNVLFASIREGGRYLAKMGRKEVQSCIAGLRQYGMSFEEAFDEMEHLQKIISDRQAFLQDLSNVRQSPSPNHHSSLPVNMSASPNSYSLSSMSNPPPSDFAFALANTQQMTSDFPLPYQDNHQLFTYGDR</sequence>
<dbReference type="Proteomes" id="UP001230649">
    <property type="component" value="Unassembled WGS sequence"/>
</dbReference>
<keyword evidence="2" id="KW-1185">Reference proteome</keyword>
<proteinExistence type="predicted"/>
<comment type="caution">
    <text evidence="1">The sequence shown here is derived from an EMBL/GenBank/DDBJ whole genome shotgun (WGS) entry which is preliminary data.</text>
</comment>
<protein>
    <submittedName>
        <fullName evidence="1">Uncharacterized protein</fullName>
    </submittedName>
</protein>
<organism evidence="1 2">
    <name type="scientific">Naganishia adeliensis</name>
    <dbReference type="NCBI Taxonomy" id="92952"/>
    <lineage>
        <taxon>Eukaryota</taxon>
        <taxon>Fungi</taxon>
        <taxon>Dikarya</taxon>
        <taxon>Basidiomycota</taxon>
        <taxon>Agaricomycotina</taxon>
        <taxon>Tremellomycetes</taxon>
        <taxon>Filobasidiales</taxon>
        <taxon>Filobasidiaceae</taxon>
        <taxon>Naganishia</taxon>
    </lineage>
</organism>
<dbReference type="EMBL" id="JASBWS010000038">
    <property type="protein sequence ID" value="KAJ9107106.1"/>
    <property type="molecule type" value="Genomic_DNA"/>
</dbReference>
<accession>A0ACC2W6P6</accession>
<evidence type="ECO:0000313" key="1">
    <source>
        <dbReference type="EMBL" id="KAJ9107106.1"/>
    </source>
</evidence>
<reference evidence="1" key="1">
    <citation type="submission" date="2023-04" db="EMBL/GenBank/DDBJ databases">
        <title>Draft Genome sequencing of Naganishia species isolated from polar environments using Oxford Nanopore Technology.</title>
        <authorList>
            <person name="Leo P."/>
            <person name="Venkateswaran K."/>
        </authorList>
    </citation>
    <scope>NUCLEOTIDE SEQUENCE</scope>
    <source>
        <strain evidence="1">MNA-CCFEE 5262</strain>
    </source>
</reference>
<name>A0ACC2W6P6_9TREE</name>
<gene>
    <name evidence="1" type="ORF">QFC20_003831</name>
</gene>
<evidence type="ECO:0000313" key="2">
    <source>
        <dbReference type="Proteomes" id="UP001230649"/>
    </source>
</evidence>